<dbReference type="PANTHER" id="PTHR43818:SF11">
    <property type="entry name" value="BCDNA.GH03377"/>
    <property type="match status" value="1"/>
</dbReference>
<dbReference type="Gene3D" id="3.40.50.720">
    <property type="entry name" value="NAD(P)-binding Rossmann-like Domain"/>
    <property type="match status" value="1"/>
</dbReference>
<gene>
    <name evidence="4" type="ORF">DWY99_02445</name>
</gene>
<name>A0A412B0A9_9FIRM</name>
<proteinExistence type="predicted"/>
<comment type="caution">
    <text evidence="4">The sequence shown here is derived from an EMBL/GenBank/DDBJ whole genome shotgun (WGS) entry which is preliminary data.</text>
</comment>
<evidence type="ECO:0000259" key="3">
    <source>
        <dbReference type="Pfam" id="PF22725"/>
    </source>
</evidence>
<dbReference type="GO" id="GO:0016491">
    <property type="term" value="F:oxidoreductase activity"/>
    <property type="evidence" value="ECO:0007669"/>
    <property type="project" value="UniProtKB-KW"/>
</dbReference>
<dbReference type="SUPFAM" id="SSF51735">
    <property type="entry name" value="NAD(P)-binding Rossmann-fold domains"/>
    <property type="match status" value="1"/>
</dbReference>
<feature type="domain" description="Gfo/Idh/MocA-like oxidoreductase N-terminal" evidence="2">
    <location>
        <begin position="43"/>
        <end position="159"/>
    </location>
</feature>
<evidence type="ECO:0000313" key="4">
    <source>
        <dbReference type="EMBL" id="RGQ43672.1"/>
    </source>
</evidence>
<dbReference type="Proteomes" id="UP000284751">
    <property type="component" value="Unassembled WGS sequence"/>
</dbReference>
<dbReference type="PANTHER" id="PTHR43818">
    <property type="entry name" value="BCDNA.GH03377"/>
    <property type="match status" value="1"/>
</dbReference>
<evidence type="ECO:0000256" key="1">
    <source>
        <dbReference type="ARBA" id="ARBA00023002"/>
    </source>
</evidence>
<dbReference type="Pfam" id="PF01408">
    <property type="entry name" value="GFO_IDH_MocA"/>
    <property type="match status" value="1"/>
</dbReference>
<accession>A0A412B0A9</accession>
<dbReference type="InterPro" id="IPR000683">
    <property type="entry name" value="Gfo/Idh/MocA-like_OxRdtase_N"/>
</dbReference>
<dbReference type="SUPFAM" id="SSF55347">
    <property type="entry name" value="Glyceraldehyde-3-phosphate dehydrogenase-like, C-terminal domain"/>
    <property type="match status" value="1"/>
</dbReference>
<dbReference type="Gene3D" id="3.30.360.10">
    <property type="entry name" value="Dihydrodipicolinate Reductase, domain 2"/>
    <property type="match status" value="1"/>
</dbReference>
<sequence length="406" mass="44352">MLVDAPKGIFRRAVCPGVMDYRDENKMSKLGLKGEFRMTKQHKIAILGLEHWYWAYPIAGAVSAMKDAELTYVIGEDEEQTQKTADLMRAKHWGTDYRIALEDPEVDIVVIMPTTNRHEELAIAAANAKKHILISKPLARTLAGADRIIKAVRENGVIMTGIGAGPNPTDPVMQLVSKGVIGRPYAATSSCRARTPLKAPGCTDVGWFKDASKASGGAFVDHAIYAATRLQMIFDSKVESVYARMGKMVHKDWDVEDYGIAILTYENGAIATIESTFGATEYTVNNFLLTGTEGEIQVDDDTLKITGSKEPYKVPQITRTLPRNPVYLTLEDYANPFNTQADAGTAMIKELIDVIDNGAVSLNTPENARIGLEICLASYLSLKTGTAVKLPLTEDVDVPAILAEVL</sequence>
<organism evidence="4 5">
    <name type="scientific">[Clostridium] leptum</name>
    <dbReference type="NCBI Taxonomy" id="1535"/>
    <lineage>
        <taxon>Bacteria</taxon>
        <taxon>Bacillati</taxon>
        <taxon>Bacillota</taxon>
        <taxon>Clostridia</taxon>
        <taxon>Eubacteriales</taxon>
        <taxon>Oscillospiraceae</taxon>
        <taxon>Oscillospiraceae incertae sedis</taxon>
    </lineage>
</organism>
<reference evidence="4 5" key="1">
    <citation type="submission" date="2018-08" db="EMBL/GenBank/DDBJ databases">
        <title>A genome reference for cultivated species of the human gut microbiota.</title>
        <authorList>
            <person name="Zou Y."/>
            <person name="Xue W."/>
            <person name="Luo G."/>
        </authorList>
    </citation>
    <scope>NUCLEOTIDE SEQUENCE [LARGE SCALE GENOMIC DNA]</scope>
    <source>
        <strain evidence="4 5">AF28-26</strain>
    </source>
</reference>
<evidence type="ECO:0000313" key="5">
    <source>
        <dbReference type="Proteomes" id="UP000284751"/>
    </source>
</evidence>
<dbReference type="AlphaFoldDB" id="A0A412B0A9"/>
<feature type="domain" description="GFO/IDH/MocA-like oxidoreductase" evidence="3">
    <location>
        <begin position="173"/>
        <end position="296"/>
    </location>
</feature>
<dbReference type="Pfam" id="PF22725">
    <property type="entry name" value="GFO_IDH_MocA_C3"/>
    <property type="match status" value="1"/>
</dbReference>
<dbReference type="EMBL" id="QRTC01000005">
    <property type="protein sequence ID" value="RGQ43672.1"/>
    <property type="molecule type" value="Genomic_DNA"/>
</dbReference>
<dbReference type="InterPro" id="IPR055170">
    <property type="entry name" value="GFO_IDH_MocA-like_dom"/>
</dbReference>
<dbReference type="InterPro" id="IPR050463">
    <property type="entry name" value="Gfo/Idh/MocA_oxidrdct_glycsds"/>
</dbReference>
<protein>
    <submittedName>
        <fullName evidence="4">Gfo/Idh/MocA family oxidoreductase</fullName>
    </submittedName>
</protein>
<evidence type="ECO:0000259" key="2">
    <source>
        <dbReference type="Pfam" id="PF01408"/>
    </source>
</evidence>
<keyword evidence="1" id="KW-0560">Oxidoreductase</keyword>
<dbReference type="InterPro" id="IPR036291">
    <property type="entry name" value="NAD(P)-bd_dom_sf"/>
</dbReference>
<dbReference type="GO" id="GO:0000166">
    <property type="term" value="F:nucleotide binding"/>
    <property type="evidence" value="ECO:0007669"/>
    <property type="project" value="InterPro"/>
</dbReference>